<evidence type="ECO:0000313" key="18">
    <source>
        <dbReference type="Proteomes" id="UP000660110"/>
    </source>
</evidence>
<evidence type="ECO:0000313" key="17">
    <source>
        <dbReference type="EMBL" id="GGF10915.1"/>
    </source>
</evidence>
<comment type="subcellular location">
    <subcellularLocation>
        <location evidence="1">Cell membrane</location>
        <topology evidence="1">Peripheral membrane protein</topology>
        <orientation evidence="1">Cytoplasmic side</orientation>
    </subcellularLocation>
</comment>
<name>A0A917ETD6_HALAA</name>
<keyword evidence="11" id="KW-1006">Bacterial flagellum protein export</keyword>
<keyword evidence="10" id="KW-0472">Membrane</keyword>
<evidence type="ECO:0000256" key="3">
    <source>
        <dbReference type="ARBA" id="ARBA00014919"/>
    </source>
</evidence>
<keyword evidence="17" id="KW-0969">Cilium</keyword>
<accession>A0A917ETD6</accession>
<proteinExistence type="inferred from homology"/>
<dbReference type="SMART" id="SM00962">
    <property type="entry name" value="SRP54"/>
    <property type="match status" value="1"/>
</dbReference>
<evidence type="ECO:0000256" key="11">
    <source>
        <dbReference type="ARBA" id="ARBA00023225"/>
    </source>
</evidence>
<dbReference type="Gene3D" id="1.20.120.1380">
    <property type="entry name" value="Flagellar FlhF biosynthesis protein, N domain"/>
    <property type="match status" value="1"/>
</dbReference>
<keyword evidence="6" id="KW-0547">Nucleotide-binding</keyword>
<dbReference type="NCBIfam" id="TIGR03499">
    <property type="entry name" value="FlhF"/>
    <property type="match status" value="1"/>
</dbReference>
<dbReference type="InterPro" id="IPR020006">
    <property type="entry name" value="FlhF"/>
</dbReference>
<evidence type="ECO:0000256" key="14">
    <source>
        <dbReference type="SAM" id="MobiDB-lite"/>
    </source>
</evidence>
<evidence type="ECO:0000259" key="16">
    <source>
        <dbReference type="SMART" id="SM00962"/>
    </source>
</evidence>
<evidence type="ECO:0000259" key="15">
    <source>
        <dbReference type="SMART" id="SM00382"/>
    </source>
</evidence>
<dbReference type="SMART" id="SM00382">
    <property type="entry name" value="AAA"/>
    <property type="match status" value="1"/>
</dbReference>
<dbReference type="InterPro" id="IPR000897">
    <property type="entry name" value="SRP54_GTPase_dom"/>
</dbReference>
<dbReference type="GO" id="GO:0044781">
    <property type="term" value="P:bacterial-type flagellum organization"/>
    <property type="evidence" value="ECO:0007669"/>
    <property type="project" value="UniProtKB-UniRule"/>
</dbReference>
<keyword evidence="9" id="KW-0342">GTP-binding</keyword>
<keyword evidence="17" id="KW-0282">Flagellum</keyword>
<reference evidence="17" key="2">
    <citation type="submission" date="2020-09" db="EMBL/GenBank/DDBJ databases">
        <authorList>
            <person name="Sun Q."/>
            <person name="Zhou Y."/>
        </authorList>
    </citation>
    <scope>NUCLEOTIDE SEQUENCE</scope>
    <source>
        <strain evidence="17">CGMCC 1.12153</strain>
    </source>
</reference>
<dbReference type="FunFam" id="3.40.50.300:FF:000695">
    <property type="entry name" value="Flagellar biosynthesis regulator FlhF"/>
    <property type="match status" value="1"/>
</dbReference>
<keyword evidence="17" id="KW-0966">Cell projection</keyword>
<dbReference type="GO" id="GO:0005525">
    <property type="term" value="F:GTP binding"/>
    <property type="evidence" value="ECO:0007669"/>
    <property type="project" value="UniProtKB-UniRule"/>
</dbReference>
<dbReference type="AlphaFoldDB" id="A0A917ETD6"/>
<feature type="region of interest" description="Disordered" evidence="14">
    <location>
        <begin position="59"/>
        <end position="83"/>
    </location>
</feature>
<dbReference type="EMBL" id="BMEL01000001">
    <property type="protein sequence ID" value="GGF10915.1"/>
    <property type="molecule type" value="Genomic_DNA"/>
</dbReference>
<evidence type="ECO:0000256" key="10">
    <source>
        <dbReference type="ARBA" id="ARBA00023136"/>
    </source>
</evidence>
<feature type="compositionally biased region" description="Polar residues" evidence="14">
    <location>
        <begin position="68"/>
        <end position="83"/>
    </location>
</feature>
<organism evidence="17 18">
    <name type="scientific">Halobacillus andaensis</name>
    <dbReference type="NCBI Taxonomy" id="1176239"/>
    <lineage>
        <taxon>Bacteria</taxon>
        <taxon>Bacillati</taxon>
        <taxon>Bacillota</taxon>
        <taxon>Bacilli</taxon>
        <taxon>Bacillales</taxon>
        <taxon>Bacillaceae</taxon>
        <taxon>Halobacillus</taxon>
    </lineage>
</organism>
<dbReference type="Pfam" id="PF00448">
    <property type="entry name" value="SRP54"/>
    <property type="match status" value="1"/>
</dbReference>
<reference evidence="17" key="1">
    <citation type="journal article" date="2014" name="Int. J. Syst. Evol. Microbiol.">
        <title>Complete genome sequence of Corynebacterium casei LMG S-19264T (=DSM 44701T), isolated from a smear-ripened cheese.</title>
        <authorList>
            <consortium name="US DOE Joint Genome Institute (JGI-PGF)"/>
            <person name="Walter F."/>
            <person name="Albersmeier A."/>
            <person name="Kalinowski J."/>
            <person name="Ruckert C."/>
        </authorList>
    </citation>
    <scope>NUCLEOTIDE SEQUENCE</scope>
    <source>
        <strain evidence="17">CGMCC 1.12153</strain>
    </source>
</reference>
<keyword evidence="7" id="KW-1005">Bacterial flagellum biogenesis</keyword>
<keyword evidence="8" id="KW-0653">Protein transport</keyword>
<keyword evidence="5" id="KW-1003">Cell membrane</keyword>
<dbReference type="PANTHER" id="PTHR43134">
    <property type="entry name" value="SIGNAL RECOGNITION PARTICLE RECEPTOR SUBUNIT ALPHA"/>
    <property type="match status" value="1"/>
</dbReference>
<dbReference type="GO" id="GO:0005886">
    <property type="term" value="C:plasma membrane"/>
    <property type="evidence" value="ECO:0007669"/>
    <property type="project" value="UniProtKB-SubCell"/>
</dbReference>
<evidence type="ECO:0000256" key="7">
    <source>
        <dbReference type="ARBA" id="ARBA00022795"/>
    </source>
</evidence>
<dbReference type="GO" id="GO:0003924">
    <property type="term" value="F:GTPase activity"/>
    <property type="evidence" value="ECO:0007669"/>
    <property type="project" value="UniProtKB-UniRule"/>
</dbReference>
<keyword evidence="18" id="KW-1185">Reference proteome</keyword>
<evidence type="ECO:0000256" key="5">
    <source>
        <dbReference type="ARBA" id="ARBA00022475"/>
    </source>
</evidence>
<gene>
    <name evidence="17" type="primary">flhF</name>
    <name evidence="17" type="ORF">GCM10010954_06890</name>
</gene>
<sequence length="370" mass="41829">MKVKKFQAPSMPEAMNKVKKNLGTDAVILNSKEIKVGGFLGMFKKPQIEVIAAIDPTEESEKKRKKQTLQPAPSVQRSADLSLENNEVMKELKQLKTLVQQQTSHEEKQTLIQQMAVYLKDQELDQSFVDELIQSIVLDGRAEEITENQLKKLVKSNLCQALPPAAERKQGFSKKYIHLVGPTGVGKTTTIAKLASDAVINRNESVAFITTDTYRMAAVDQLKTYAKLLDVPLEVAYTIEDYRKAREKLKAYDLVFIDTAGRNFKDAYYVRELTKMIEFNEDTETYLVLSLTSKYADMKEIFYSFNQVPMKSLIFTKKDETSKIGGALSLSILHQIGIAYITFGQDVPDDIEYANAFKLVETIMGDYSNE</sequence>
<evidence type="ECO:0000256" key="9">
    <source>
        <dbReference type="ARBA" id="ARBA00023134"/>
    </source>
</evidence>
<keyword evidence="4" id="KW-0813">Transport</keyword>
<dbReference type="InterPro" id="IPR027417">
    <property type="entry name" value="P-loop_NTPase"/>
</dbReference>
<feature type="domain" description="AAA+ ATPase" evidence="15">
    <location>
        <begin position="173"/>
        <end position="342"/>
    </location>
</feature>
<dbReference type="CDD" id="cd17873">
    <property type="entry name" value="FlhF"/>
    <property type="match status" value="1"/>
</dbReference>
<evidence type="ECO:0000256" key="8">
    <source>
        <dbReference type="ARBA" id="ARBA00022927"/>
    </source>
</evidence>
<dbReference type="PANTHER" id="PTHR43134:SF3">
    <property type="entry name" value="FLAGELLAR BIOSYNTHESIS PROTEIN FLHF"/>
    <property type="match status" value="1"/>
</dbReference>
<evidence type="ECO:0000256" key="4">
    <source>
        <dbReference type="ARBA" id="ARBA00022448"/>
    </source>
</evidence>
<comment type="function">
    <text evidence="12">Necessary for flagellar biosynthesis. May be involved in translocation of the flagellum.</text>
</comment>
<evidence type="ECO:0000256" key="1">
    <source>
        <dbReference type="ARBA" id="ARBA00004413"/>
    </source>
</evidence>
<comment type="caution">
    <text evidence="17">The sequence shown here is derived from an EMBL/GenBank/DDBJ whole genome shotgun (WGS) entry which is preliminary data.</text>
</comment>
<dbReference type="GO" id="GO:0015031">
    <property type="term" value="P:protein transport"/>
    <property type="evidence" value="ECO:0007669"/>
    <property type="project" value="UniProtKB-KW"/>
</dbReference>
<dbReference type="RefSeq" id="WP_188376057.1">
    <property type="nucleotide sequence ID" value="NZ_BMEL01000001.1"/>
</dbReference>
<dbReference type="Gene3D" id="3.40.50.300">
    <property type="entry name" value="P-loop containing nucleotide triphosphate hydrolases"/>
    <property type="match status" value="1"/>
</dbReference>
<dbReference type="Proteomes" id="UP000660110">
    <property type="component" value="Unassembled WGS sequence"/>
</dbReference>
<feature type="domain" description="SRP54-type proteins GTP-binding" evidence="16">
    <location>
        <begin position="174"/>
        <end position="365"/>
    </location>
</feature>
<dbReference type="InterPro" id="IPR047040">
    <property type="entry name" value="FlhF__GTPase_dom"/>
</dbReference>
<evidence type="ECO:0000256" key="2">
    <source>
        <dbReference type="ARBA" id="ARBA00008531"/>
    </source>
</evidence>
<dbReference type="InterPro" id="IPR003593">
    <property type="entry name" value="AAA+_ATPase"/>
</dbReference>
<dbReference type="GO" id="GO:0005047">
    <property type="term" value="F:signal recognition particle binding"/>
    <property type="evidence" value="ECO:0007669"/>
    <property type="project" value="TreeGrafter"/>
</dbReference>
<evidence type="ECO:0000256" key="13">
    <source>
        <dbReference type="NCBIfam" id="TIGR03499"/>
    </source>
</evidence>
<dbReference type="SUPFAM" id="SSF52540">
    <property type="entry name" value="P-loop containing nucleoside triphosphate hydrolases"/>
    <property type="match status" value="1"/>
</dbReference>
<evidence type="ECO:0000256" key="12">
    <source>
        <dbReference type="ARBA" id="ARBA00025337"/>
    </source>
</evidence>
<dbReference type="GO" id="GO:0006614">
    <property type="term" value="P:SRP-dependent cotranslational protein targeting to membrane"/>
    <property type="evidence" value="ECO:0007669"/>
    <property type="project" value="UniProtKB-UniRule"/>
</dbReference>
<protein>
    <recommendedName>
        <fullName evidence="3 13">Flagellar biosynthesis protein FlhF</fullName>
    </recommendedName>
</protein>
<comment type="similarity">
    <text evidence="2">Belongs to the GTP-binding SRP family.</text>
</comment>
<evidence type="ECO:0000256" key="6">
    <source>
        <dbReference type="ARBA" id="ARBA00022741"/>
    </source>
</evidence>